<evidence type="ECO:0000313" key="2">
    <source>
        <dbReference type="Proteomes" id="UP000297540"/>
    </source>
</evidence>
<comment type="caution">
    <text evidence="1">The sequence shown here is derived from an EMBL/GenBank/DDBJ whole genome shotgun (WGS) entry which is preliminary data.</text>
</comment>
<sequence length="324" mass="34177">MTTNITVTPDPTGAVAGCGAIQRVIADGVHTVDFSAFNKASTSGNYINTLHVVNIFVYMFDGYNYNLTIFQNADEYPHEIDAWAARLLTAGYGISTPRKTAVQNFITALKTANVYNSITEMWLLEGGTAATNILSFKGGHDGVLHGTITHASTGSTGDGSTGWMDLGLSIDDLGSGDNIHLCAYLRKTVSAGTDAVGIRGVTSGQVVDTYISPRQSNGYYDIDGVYVGSYAPSDPSGRYILSRLGNDCKLFRNGVHALEISALNPVLASSVKFAAFGAGDIGGTTLQTYSDQEIGFISIGKGMTGAKMDAFDAALATLMTAWGR</sequence>
<name>A0A4Y8S2D4_9SPHI</name>
<dbReference type="AlphaFoldDB" id="A0A4Y8S2D4"/>
<accession>A0A4Y8S2D4</accession>
<reference evidence="1 2" key="1">
    <citation type="journal article" date="2017" name="Int. J. Syst. Evol. Microbiol.">
        <title>Mucilaginibacterpsychrotolerans sp. nov., isolated from peatlands.</title>
        <authorList>
            <person name="Deng Y."/>
            <person name="Shen L."/>
            <person name="Xu B."/>
            <person name="Liu Y."/>
            <person name="Gu Z."/>
            <person name="Liu H."/>
            <person name="Zhou Y."/>
        </authorList>
    </citation>
    <scope>NUCLEOTIDE SEQUENCE [LARGE SCALE GENOMIC DNA]</scope>
    <source>
        <strain evidence="1 2">NH7-4</strain>
    </source>
</reference>
<organism evidence="1 2">
    <name type="scientific">Mucilaginibacter psychrotolerans</name>
    <dbReference type="NCBI Taxonomy" id="1524096"/>
    <lineage>
        <taxon>Bacteria</taxon>
        <taxon>Pseudomonadati</taxon>
        <taxon>Bacteroidota</taxon>
        <taxon>Sphingobacteriia</taxon>
        <taxon>Sphingobacteriales</taxon>
        <taxon>Sphingobacteriaceae</taxon>
        <taxon>Mucilaginibacter</taxon>
    </lineage>
</organism>
<protein>
    <submittedName>
        <fullName evidence="1">Uncharacterized protein</fullName>
    </submittedName>
</protein>
<proteinExistence type="predicted"/>
<evidence type="ECO:0000313" key="1">
    <source>
        <dbReference type="EMBL" id="TFF32167.1"/>
    </source>
</evidence>
<gene>
    <name evidence="1" type="ORF">E2R66_26950</name>
</gene>
<dbReference type="Proteomes" id="UP000297540">
    <property type="component" value="Unassembled WGS sequence"/>
</dbReference>
<keyword evidence="2" id="KW-1185">Reference proteome</keyword>
<dbReference type="EMBL" id="SOZE01000052">
    <property type="protein sequence ID" value="TFF32167.1"/>
    <property type="molecule type" value="Genomic_DNA"/>
</dbReference>